<keyword evidence="1" id="KW-0175">Coiled coil</keyword>
<evidence type="ECO:0000313" key="6">
    <source>
        <dbReference type="Proteomes" id="UP001158416"/>
    </source>
</evidence>
<dbReference type="InterPro" id="IPR013491">
    <property type="entry name" value="Tape_meas_N"/>
</dbReference>
<dbReference type="RefSeq" id="WP_280028022.1">
    <property type="nucleotide sequence ID" value="NZ_JAOCAP010000002.1"/>
</dbReference>
<evidence type="ECO:0000259" key="3">
    <source>
        <dbReference type="Pfam" id="PF09718"/>
    </source>
</evidence>
<dbReference type="Pfam" id="PF20155">
    <property type="entry name" value="TMP_3"/>
    <property type="match status" value="1"/>
</dbReference>
<accession>A0AA42TM83</accession>
<feature type="coiled-coil region" evidence="1">
    <location>
        <begin position="529"/>
        <end position="563"/>
    </location>
</feature>
<evidence type="ECO:0000313" key="5">
    <source>
        <dbReference type="EMBL" id="MDH1317985.1"/>
    </source>
</evidence>
<sequence length="1086" mass="114837">MATLRELIIKISANSTSFQSEISRASRMGTDYYRTMEQGGKKAAAATRETQRSLADLNSQLATVRSSAAGLAGAWAGAFATHQLIQFADTWNQLNGRLRLASSSSEDYVQSQRVLMEISQRTGTSLEANSNLYSRIAQSLRDAGYASADVAKVTETVATSLKLSGASTEEASSVITQLSQALGSGVLRGEEFNSIMENGGRLAKLLADGLGTTVGGLRNMANNGELTTDKIVPLLTNVEILRKEFDTLPASISGSAQKVQNAFLAWVGGANDAVGASSTLSGVLDGLANNIDDVANTAGILVGVGLARYFGNMVGSIAQSTRAVLSNTAAEIELAQAQVRGAQVSVAIGREAVYRAQKARAAATSIEEQIVAERKLAATQASLDKALAGRTSALNNLTNTASVMSRLGGNVLSLLGGWPGVIIGAGAAMYGLYQHTQQVHKEAVGFANNLDEINGKLQQMSVLGLRSTAADARTSLQAQMQDLAALDSQIAKVKDSLKAVDQIQQDYNRHPTLTQINTFMDQADITAKNVELTDKLNQLEYQREQAASKVEQTQKLVNDASDKATQKAIEQAGAVSILKGAYDLLNRAMSATAGAKPPQYAGPVVSLANATPQQQTALERSRRDNELASLSGLEKLHQQHVYEAEDLKLTGALYTQYIYNKDQAAKKDAAAAEAKKTSTAASNAQSKAEREAASTAEQYSRKMADLSVAIDVQRVRATEGEKASDLYAASHQAGTKWTDEQRRAIQASSTELAKWTQKADENVRKQREQADALKDLTEAARKFRDEATLTTETRGMSDRQRSRFDETQQIDRVFAKTDGGTEAIAQRAAALDALDKKYKAIAASEADWTAGAEKGFKNWFDTASDYSSQTADLVNNSMTGLIGNISDALSGNKVDWEDWSKSVLASMQKIILNAMLVNSLKSAGGGGLFGSLGGLFGGGDSTSAGSTPSGAYSGAASGLKFAKGGVFDSPNLSHFSNSIISSPTMFKFAKGDGLMGEAGPEAVMPLTRTPNGTLGVRMVGTTASGGGGGEIHITQHINVSGNGDAALNRAMQEAARQGAADGAKKARQDMLSDFQTNGQARRMLGV</sequence>
<comment type="caution">
    <text evidence="5">The sequence shown here is derived from an EMBL/GenBank/DDBJ whole genome shotgun (WGS) entry which is preliminary data.</text>
</comment>
<dbReference type="InterPro" id="IPR006431">
    <property type="entry name" value="Phage_tape_meas_C"/>
</dbReference>
<dbReference type="NCBIfam" id="TIGR01541">
    <property type="entry name" value="tape_meas_lam_C"/>
    <property type="match status" value="1"/>
</dbReference>
<dbReference type="AlphaFoldDB" id="A0AA42TM83"/>
<feature type="domain" description="Bacteriophage tail tape measure C-terminal" evidence="3">
    <location>
        <begin position="847"/>
        <end position="920"/>
    </location>
</feature>
<gene>
    <name evidence="5" type="ORF">N5C39_06335</name>
</gene>
<dbReference type="EMBL" id="JAOCAP010000002">
    <property type="protein sequence ID" value="MDH1317985.1"/>
    <property type="molecule type" value="Genomic_DNA"/>
</dbReference>
<evidence type="ECO:0000259" key="2">
    <source>
        <dbReference type="Pfam" id="PF06120"/>
    </source>
</evidence>
<evidence type="ECO:0000256" key="1">
    <source>
        <dbReference type="SAM" id="Coils"/>
    </source>
</evidence>
<dbReference type="Pfam" id="PF06120">
    <property type="entry name" value="Phage_HK97_TLTM"/>
    <property type="match status" value="1"/>
</dbReference>
<dbReference type="Proteomes" id="UP001158416">
    <property type="component" value="Unassembled WGS sequence"/>
</dbReference>
<dbReference type="NCBIfam" id="TIGR02675">
    <property type="entry name" value="tape_meas_nterm"/>
    <property type="match status" value="1"/>
</dbReference>
<dbReference type="Pfam" id="PF09718">
    <property type="entry name" value="Tape_meas_lam_C"/>
    <property type="match status" value="1"/>
</dbReference>
<dbReference type="InterPro" id="IPR009302">
    <property type="entry name" value="Tail_length_tape_measure"/>
</dbReference>
<protein>
    <submittedName>
        <fullName evidence="5">Phage tail tape measure protein</fullName>
    </submittedName>
</protein>
<reference evidence="5" key="1">
    <citation type="submission" date="2022-09" db="EMBL/GenBank/DDBJ databases">
        <title>Intensive care unit water sources are persistently colonized with multi-drug resistant bacteria and are the site of extensive horizontal gene transfer of antibiotic resistance genes.</title>
        <authorList>
            <person name="Diorio-Toth L."/>
        </authorList>
    </citation>
    <scope>NUCLEOTIDE SEQUENCE</scope>
    <source>
        <strain evidence="5">GD03936</strain>
    </source>
</reference>
<feature type="domain" description="Tail length tape measure" evidence="2">
    <location>
        <begin position="395"/>
        <end position="650"/>
    </location>
</feature>
<organism evidence="5 6">
    <name type="scientific">Enterobacter bugandensis</name>
    <dbReference type="NCBI Taxonomy" id="881260"/>
    <lineage>
        <taxon>Bacteria</taxon>
        <taxon>Pseudomonadati</taxon>
        <taxon>Pseudomonadota</taxon>
        <taxon>Gammaproteobacteria</taxon>
        <taxon>Enterobacterales</taxon>
        <taxon>Enterobacteriaceae</taxon>
        <taxon>Enterobacter</taxon>
    </lineage>
</organism>
<name>A0AA42TM83_9ENTR</name>
<feature type="domain" description="Tape measure protein N-terminal" evidence="4">
    <location>
        <begin position="83"/>
        <end position="271"/>
    </location>
</feature>
<evidence type="ECO:0000259" key="4">
    <source>
        <dbReference type="Pfam" id="PF20155"/>
    </source>
</evidence>
<proteinExistence type="predicted"/>